<keyword evidence="3" id="KW-1185">Reference proteome</keyword>
<evidence type="ECO:0000313" key="2">
    <source>
        <dbReference type="EMBL" id="GGA80534.1"/>
    </source>
</evidence>
<dbReference type="AlphaFoldDB" id="A0A8J2U5T5"/>
<evidence type="ECO:0000313" key="3">
    <source>
        <dbReference type="Proteomes" id="UP000619743"/>
    </source>
</evidence>
<proteinExistence type="predicted"/>
<evidence type="ECO:0000256" key="1">
    <source>
        <dbReference type="SAM" id="Phobius"/>
    </source>
</evidence>
<protein>
    <submittedName>
        <fullName evidence="2">Uncharacterized protein</fullName>
    </submittedName>
</protein>
<comment type="caution">
    <text evidence="2">The sequence shown here is derived from an EMBL/GenBank/DDBJ whole genome shotgun (WGS) entry which is preliminary data.</text>
</comment>
<dbReference type="Proteomes" id="UP000619743">
    <property type="component" value="Unassembled WGS sequence"/>
</dbReference>
<keyword evidence="1" id="KW-1133">Transmembrane helix</keyword>
<keyword evidence="1" id="KW-0472">Membrane</keyword>
<keyword evidence="1" id="KW-0812">Transmembrane</keyword>
<accession>A0A8J2U5T5</accession>
<reference evidence="3" key="1">
    <citation type="journal article" date="2019" name="Int. J. Syst. Evol. Microbiol.">
        <title>The Global Catalogue of Microorganisms (GCM) 10K type strain sequencing project: providing services to taxonomists for standard genome sequencing and annotation.</title>
        <authorList>
            <consortium name="The Broad Institute Genomics Platform"/>
            <consortium name="The Broad Institute Genome Sequencing Center for Infectious Disease"/>
            <person name="Wu L."/>
            <person name="Ma J."/>
        </authorList>
    </citation>
    <scope>NUCLEOTIDE SEQUENCE [LARGE SCALE GENOMIC DNA]</scope>
    <source>
        <strain evidence="3">CGMCC 1.10130</strain>
    </source>
</reference>
<feature type="transmembrane region" description="Helical" evidence="1">
    <location>
        <begin position="56"/>
        <end position="76"/>
    </location>
</feature>
<sequence>MELLQKSVLMIAKAASGNPAIAVILVGLFYLAFNHGLALVETLIWGERFEHWLDPLFCLAFIVYAGYSVYGCALYNTD</sequence>
<name>A0A8J2U5T5_9GAMM</name>
<dbReference type="RefSeq" id="WP_188708155.1">
    <property type="nucleotide sequence ID" value="NZ_BMDX01000011.1"/>
</dbReference>
<gene>
    <name evidence="2" type="ORF">GCM10011369_23080</name>
</gene>
<feature type="transmembrane region" description="Helical" evidence="1">
    <location>
        <begin position="20"/>
        <end position="44"/>
    </location>
</feature>
<organism evidence="2 3">
    <name type="scientific">Neiella marina</name>
    <dbReference type="NCBI Taxonomy" id="508461"/>
    <lineage>
        <taxon>Bacteria</taxon>
        <taxon>Pseudomonadati</taxon>
        <taxon>Pseudomonadota</taxon>
        <taxon>Gammaproteobacteria</taxon>
        <taxon>Alteromonadales</taxon>
        <taxon>Echinimonadaceae</taxon>
        <taxon>Neiella</taxon>
    </lineage>
</organism>
<dbReference type="EMBL" id="BMDX01000011">
    <property type="protein sequence ID" value="GGA80534.1"/>
    <property type="molecule type" value="Genomic_DNA"/>
</dbReference>